<keyword evidence="7 12" id="KW-0040">ANK repeat</keyword>
<dbReference type="InterPro" id="IPR005821">
    <property type="entry name" value="Ion_trans_dom"/>
</dbReference>
<evidence type="ECO:0000256" key="10">
    <source>
        <dbReference type="ARBA" id="ARBA00023180"/>
    </source>
</evidence>
<dbReference type="SMART" id="SM00248">
    <property type="entry name" value="ANK"/>
    <property type="match status" value="16"/>
</dbReference>
<keyword evidence="8" id="KW-0406">Ion transport</keyword>
<dbReference type="EMBL" id="CALNXI010000125">
    <property type="protein sequence ID" value="CAH3019752.1"/>
    <property type="molecule type" value="Genomic_DNA"/>
</dbReference>
<evidence type="ECO:0000256" key="13">
    <source>
        <dbReference type="SAM" id="MobiDB-lite"/>
    </source>
</evidence>
<feature type="repeat" description="ANK" evidence="12">
    <location>
        <begin position="190"/>
        <end position="222"/>
    </location>
</feature>
<feature type="repeat" description="ANK" evidence="12">
    <location>
        <begin position="466"/>
        <end position="498"/>
    </location>
</feature>
<dbReference type="InterPro" id="IPR002110">
    <property type="entry name" value="Ankyrin_rpt"/>
</dbReference>
<feature type="repeat" description="ANK" evidence="12">
    <location>
        <begin position="123"/>
        <end position="155"/>
    </location>
</feature>
<organism evidence="16 17">
    <name type="scientific">Porites evermanni</name>
    <dbReference type="NCBI Taxonomy" id="104178"/>
    <lineage>
        <taxon>Eukaryota</taxon>
        <taxon>Metazoa</taxon>
        <taxon>Cnidaria</taxon>
        <taxon>Anthozoa</taxon>
        <taxon>Hexacorallia</taxon>
        <taxon>Scleractinia</taxon>
        <taxon>Fungiina</taxon>
        <taxon>Poritidae</taxon>
        <taxon>Porites</taxon>
    </lineage>
</organism>
<feature type="repeat" description="ANK" evidence="12">
    <location>
        <begin position="364"/>
        <end position="396"/>
    </location>
</feature>
<dbReference type="InterPro" id="IPR052076">
    <property type="entry name" value="TRP_cation_channel"/>
</dbReference>
<feature type="repeat" description="ANK" evidence="12">
    <location>
        <begin position="331"/>
        <end position="363"/>
    </location>
</feature>
<feature type="compositionally biased region" description="Basic and acidic residues" evidence="13">
    <location>
        <begin position="1145"/>
        <end position="1156"/>
    </location>
</feature>
<protein>
    <recommendedName>
        <fullName evidence="15">Ion transport domain-containing protein</fullName>
    </recommendedName>
</protein>
<sequence length="1156" mass="129838">MSIYTVNSAKSRTLGYNDSPLLGRQNHAISTSKINLNDPDNIELEPFKLVSLSPRSQQARDIVQDGTVRELKDFLSDKSNVKSLNNLDEEGVSLLHLSVRLNRVEVTRTLIDYGANVNIRLGNGTTPLHVAARFNCAAVAEILVHSGANPSLVDESGNNALHHAARRSSKGVMEILLRHSDIDIDAKTQVGMTPLHLVCMNGDLEMCRLLLRHGAEITSKTADCSTPLHISIFNNCNTEVAELLIKEATAKLMNVRQYVNETDLDQDRALHLAVETGNVRAVELCLKHGAQINAQRSTLMTPLHMAAMKGDLETVEILCKMGADLHLKDNEKQTPLHRAANGNRVNVIKYLLSLGAQIDMKADNNLTPFLLAVAAGRVESARIFLESGADVRASTSGMKHCLHLAVENGHLEMVQLLVEDSKAVENLSQLDVWERVPLHNAAISPNIKILELLLTKYSRASFRDHNQQTPLHLAAQCGLVAHVEALAKGMSGLNERDDHGMTPIHLAAMHGNRKACQVLTRLGSDVNTRDSDRWTPLMWAARSGCDKTSQALLDKQAILDHVNNRGDTALHIASSHGKVRVVELLLNVGANVCLRNSQGQSCLDVAVLSGAGDVALAIAQNKRWPEILENRDPSQDPPMKILIEHFPEAASLVMDQCIKRSSHIKTDPSYTKHYDFHFLDPGPDSEDCLDGKRFFGPTTMVKYNREGLLLHPLTQKLLDVKWASFGRFIYYFNLITYLVFLITYTIFVITERNAQDFNPFKQQQNGTRRVDVADIFVKSTAFNQGVLFIAVVFASAHVIKEIFQLVMQRRQYFKDPSNLTDWALYVTTLCFMMPFLLPLNQLESAFGGLRNPRNLWITGIFSIFLCYINAILFLRRFQPFGIYVNMFLEVTKTVGRVMIVFFIFIFAFSIVFFILFKEQDSFRNIGFSIVKVSVMMIGEFEYDTTFVESINSSSETTRNPLNPFPEISMVFIYIFLFLMSIILMNLLVGLAVGDIESVQRNATLQRMAMQVSFVVEVEDKYPKIVTRRIYNPSLQLKPNAHKNKLRRLHEWLAGQASFFEKSPSLTAYEEMTESNIKEIQQQVCKTKKRVKALMRTMENQNRLLVLMAKKMDLNVEADDLDAKNALSEIELLEPRSLGNNESDDDKNGRKTEVAGL</sequence>
<reference evidence="16 17" key="1">
    <citation type="submission" date="2022-05" db="EMBL/GenBank/DDBJ databases">
        <authorList>
            <consortium name="Genoscope - CEA"/>
            <person name="William W."/>
        </authorList>
    </citation>
    <scope>NUCLEOTIDE SEQUENCE [LARGE SCALE GENOMIC DNA]</scope>
</reference>
<dbReference type="Gene3D" id="1.10.287.70">
    <property type="match status" value="1"/>
</dbReference>
<feature type="repeat" description="ANK" evidence="12">
    <location>
        <begin position="402"/>
        <end position="429"/>
    </location>
</feature>
<dbReference type="PROSITE" id="PS50088">
    <property type="entry name" value="ANK_REPEAT"/>
    <property type="match status" value="11"/>
</dbReference>
<keyword evidence="4 14" id="KW-0812">Transmembrane</keyword>
<feature type="transmembrane region" description="Helical" evidence="14">
    <location>
        <begin position="819"/>
        <end position="836"/>
    </location>
</feature>
<evidence type="ECO:0000256" key="6">
    <source>
        <dbReference type="ARBA" id="ARBA00022989"/>
    </source>
</evidence>
<dbReference type="SUPFAM" id="SSF48403">
    <property type="entry name" value="Ankyrin repeat"/>
    <property type="match status" value="2"/>
</dbReference>
<evidence type="ECO:0000256" key="9">
    <source>
        <dbReference type="ARBA" id="ARBA00023136"/>
    </source>
</evidence>
<feature type="transmembrane region" description="Helical" evidence="14">
    <location>
        <begin position="728"/>
        <end position="749"/>
    </location>
</feature>
<comment type="subcellular location">
    <subcellularLocation>
        <location evidence="1">Membrane</location>
        <topology evidence="1">Multi-pass membrane protein</topology>
    </subcellularLocation>
</comment>
<name>A0ABN8LWA7_9CNID</name>
<dbReference type="PANTHER" id="PTHR47143">
    <property type="entry name" value="TRANSIENT RECEPTOR POTENTIAL CATION CHANNEL PROTEIN PAINLESS"/>
    <property type="match status" value="1"/>
</dbReference>
<feature type="transmembrane region" description="Helical" evidence="14">
    <location>
        <begin position="970"/>
        <end position="992"/>
    </location>
</feature>
<evidence type="ECO:0000256" key="4">
    <source>
        <dbReference type="ARBA" id="ARBA00022692"/>
    </source>
</evidence>
<dbReference type="PRINTS" id="PR01415">
    <property type="entry name" value="ANKYRIN"/>
</dbReference>
<evidence type="ECO:0000256" key="8">
    <source>
        <dbReference type="ARBA" id="ARBA00023065"/>
    </source>
</evidence>
<evidence type="ECO:0000256" key="1">
    <source>
        <dbReference type="ARBA" id="ARBA00004141"/>
    </source>
</evidence>
<proteinExistence type="predicted"/>
<evidence type="ECO:0000259" key="15">
    <source>
        <dbReference type="Pfam" id="PF00520"/>
    </source>
</evidence>
<keyword evidence="10" id="KW-0325">Glycoprotein</keyword>
<accession>A0ABN8LWA7</accession>
<feature type="repeat" description="ANK" evidence="12">
    <location>
        <begin position="298"/>
        <end position="330"/>
    </location>
</feature>
<evidence type="ECO:0000256" key="3">
    <source>
        <dbReference type="ARBA" id="ARBA00022606"/>
    </source>
</evidence>
<dbReference type="Gene3D" id="1.25.40.20">
    <property type="entry name" value="Ankyrin repeat-containing domain"/>
    <property type="match status" value="6"/>
</dbReference>
<evidence type="ECO:0000256" key="2">
    <source>
        <dbReference type="ARBA" id="ARBA00022448"/>
    </source>
</evidence>
<gene>
    <name evidence="16" type="ORF">PEVE_00004102</name>
</gene>
<feature type="repeat" description="ANK" evidence="12">
    <location>
        <begin position="90"/>
        <end position="122"/>
    </location>
</feature>
<comment type="caution">
    <text evidence="16">The sequence shown here is derived from an EMBL/GenBank/DDBJ whole genome shotgun (WGS) entry which is preliminary data.</text>
</comment>
<keyword evidence="3" id="KW-0716">Sensory transduction</keyword>
<evidence type="ECO:0000256" key="14">
    <source>
        <dbReference type="SAM" id="Phobius"/>
    </source>
</evidence>
<keyword evidence="6 14" id="KW-1133">Transmembrane helix</keyword>
<evidence type="ECO:0000313" key="16">
    <source>
        <dbReference type="EMBL" id="CAH3019752.1"/>
    </source>
</evidence>
<evidence type="ECO:0000256" key="5">
    <source>
        <dbReference type="ARBA" id="ARBA00022737"/>
    </source>
</evidence>
<dbReference type="Proteomes" id="UP001159427">
    <property type="component" value="Unassembled WGS sequence"/>
</dbReference>
<feature type="repeat" description="ANK" evidence="12">
    <location>
        <begin position="565"/>
        <end position="597"/>
    </location>
</feature>
<keyword evidence="5" id="KW-0677">Repeat</keyword>
<dbReference type="Pfam" id="PF00023">
    <property type="entry name" value="Ank"/>
    <property type="match status" value="2"/>
</dbReference>
<evidence type="ECO:0000256" key="7">
    <source>
        <dbReference type="ARBA" id="ARBA00023043"/>
    </source>
</evidence>
<feature type="transmembrane region" description="Helical" evidence="14">
    <location>
        <begin position="894"/>
        <end position="916"/>
    </location>
</feature>
<keyword evidence="17" id="KW-1185">Reference proteome</keyword>
<evidence type="ECO:0000313" key="17">
    <source>
        <dbReference type="Proteomes" id="UP001159427"/>
    </source>
</evidence>
<dbReference type="PANTHER" id="PTHR47143:SF1">
    <property type="entry name" value="ION_TRANS DOMAIN-CONTAINING PROTEIN"/>
    <property type="match status" value="1"/>
</dbReference>
<feature type="transmembrane region" description="Helical" evidence="14">
    <location>
        <begin position="781"/>
        <end position="799"/>
    </location>
</feature>
<feature type="repeat" description="ANK" evidence="12">
    <location>
        <begin position="265"/>
        <end position="297"/>
    </location>
</feature>
<feature type="region of interest" description="Disordered" evidence="13">
    <location>
        <begin position="1136"/>
        <end position="1156"/>
    </location>
</feature>
<dbReference type="PROSITE" id="PS50297">
    <property type="entry name" value="ANK_REP_REGION"/>
    <property type="match status" value="9"/>
</dbReference>
<feature type="domain" description="Ion transport" evidence="15">
    <location>
        <begin position="731"/>
        <end position="1001"/>
    </location>
</feature>
<keyword evidence="9 14" id="KW-0472">Membrane</keyword>
<keyword evidence="2" id="KW-0813">Transport</keyword>
<feature type="repeat" description="ANK" evidence="12">
    <location>
        <begin position="499"/>
        <end position="531"/>
    </location>
</feature>
<dbReference type="Pfam" id="PF00520">
    <property type="entry name" value="Ion_trans"/>
    <property type="match status" value="1"/>
</dbReference>
<feature type="transmembrane region" description="Helical" evidence="14">
    <location>
        <begin position="856"/>
        <end position="874"/>
    </location>
</feature>
<dbReference type="Pfam" id="PF12796">
    <property type="entry name" value="Ank_2"/>
    <property type="match status" value="5"/>
</dbReference>
<evidence type="ECO:0000256" key="11">
    <source>
        <dbReference type="ARBA" id="ARBA00023303"/>
    </source>
</evidence>
<evidence type="ECO:0000256" key="12">
    <source>
        <dbReference type="PROSITE-ProRule" id="PRU00023"/>
    </source>
</evidence>
<dbReference type="InterPro" id="IPR036770">
    <property type="entry name" value="Ankyrin_rpt-contain_sf"/>
</dbReference>
<keyword evidence="11" id="KW-0407">Ion channel</keyword>